<accession>A0A0L6VJ50</accession>
<feature type="signal peptide" evidence="3">
    <location>
        <begin position="1"/>
        <end position="40"/>
    </location>
</feature>
<keyword evidence="5" id="KW-1185">Reference proteome</keyword>
<feature type="region of interest" description="Disordered" evidence="2">
    <location>
        <begin position="46"/>
        <end position="123"/>
    </location>
</feature>
<dbReference type="VEuPathDB" id="FungiDB:VP01_1532g6"/>
<dbReference type="PANTHER" id="PTHR31836:SF21">
    <property type="entry name" value="EXPANSIN-LIKE PROTEIN 7"/>
    <property type="match status" value="1"/>
</dbReference>
<dbReference type="EMBL" id="LAVV01005920">
    <property type="protein sequence ID" value="KNZ60587.1"/>
    <property type="molecule type" value="Genomic_DNA"/>
</dbReference>
<dbReference type="InterPro" id="IPR051477">
    <property type="entry name" value="Expansin_CellWall"/>
</dbReference>
<dbReference type="SUPFAM" id="SSF50685">
    <property type="entry name" value="Barwin-like endoglucanases"/>
    <property type="match status" value="1"/>
</dbReference>
<dbReference type="InterPro" id="IPR036908">
    <property type="entry name" value="RlpA-like_sf"/>
</dbReference>
<feature type="compositionally biased region" description="Low complexity" evidence="2">
    <location>
        <begin position="65"/>
        <end position="89"/>
    </location>
</feature>
<dbReference type="STRING" id="27349.A0A0L6VJ50"/>
<name>A0A0L6VJ50_9BASI</name>
<evidence type="ECO:0000256" key="2">
    <source>
        <dbReference type="SAM" id="MobiDB-lite"/>
    </source>
</evidence>
<keyword evidence="1 3" id="KW-0732">Signal</keyword>
<protein>
    <recommendedName>
        <fullName evidence="6">Expansin-like EG45 domain-containing protein</fullName>
    </recommendedName>
</protein>
<dbReference type="Proteomes" id="UP000037035">
    <property type="component" value="Unassembled WGS sequence"/>
</dbReference>
<sequence length="338" mass="34889">MRPHAVGFDHFRTSQDLLRMYARLSLAFLCLVLAVSQALSASPPSFGAGKPTRWGAPAPANPDQSNGSGSFPNSGSASATGDVATPGKGSTAGAGSGGASQSEVSAASSGASTGGPYDGRTYQGTATTDNAGWSIGNCLLSRWPQPKGLEPLAIAQNLWDSSRMCGACVSVTSSFGTYLGIVTDQSDVKPNSLDLGREMWSEVSNRQKSTALPITWKLVSCNFTAPIQFYNKQGVNPQYTAIQVAGANKPIKSLEAQPTGGANSGGGGWVKLIRQSNSNHCEAVLSSTYYEVAKLVPPSGGLGTSADLRVTCDDGKQIITKDVNLVDSTKPTAASGNC</sequence>
<evidence type="ECO:0000313" key="5">
    <source>
        <dbReference type="Proteomes" id="UP000037035"/>
    </source>
</evidence>
<dbReference type="InterPro" id="IPR036749">
    <property type="entry name" value="Expansin_CBD_sf"/>
</dbReference>
<comment type="caution">
    <text evidence="4">The sequence shown here is derived from an EMBL/GenBank/DDBJ whole genome shotgun (WGS) entry which is preliminary data.</text>
</comment>
<evidence type="ECO:0000256" key="1">
    <source>
        <dbReference type="ARBA" id="ARBA00022729"/>
    </source>
</evidence>
<evidence type="ECO:0000313" key="4">
    <source>
        <dbReference type="EMBL" id="KNZ60587.1"/>
    </source>
</evidence>
<evidence type="ECO:0000256" key="3">
    <source>
        <dbReference type="SAM" id="SignalP"/>
    </source>
</evidence>
<proteinExistence type="predicted"/>
<dbReference type="PANTHER" id="PTHR31836">
    <property type="match status" value="1"/>
</dbReference>
<feature type="compositionally biased region" description="Low complexity" evidence="2">
    <location>
        <begin position="99"/>
        <end position="111"/>
    </location>
</feature>
<gene>
    <name evidence="4" type="ORF">VP01_1532g6</name>
</gene>
<dbReference type="Gene3D" id="2.60.40.760">
    <property type="entry name" value="Expansin, cellulose-binding-like domain"/>
    <property type="match status" value="1"/>
</dbReference>
<dbReference type="Gene3D" id="2.40.40.10">
    <property type="entry name" value="RlpA-like domain"/>
    <property type="match status" value="1"/>
</dbReference>
<evidence type="ECO:0008006" key="6">
    <source>
        <dbReference type="Google" id="ProtNLM"/>
    </source>
</evidence>
<organism evidence="4 5">
    <name type="scientific">Puccinia sorghi</name>
    <dbReference type="NCBI Taxonomy" id="27349"/>
    <lineage>
        <taxon>Eukaryota</taxon>
        <taxon>Fungi</taxon>
        <taxon>Dikarya</taxon>
        <taxon>Basidiomycota</taxon>
        <taxon>Pucciniomycotina</taxon>
        <taxon>Pucciniomycetes</taxon>
        <taxon>Pucciniales</taxon>
        <taxon>Pucciniaceae</taxon>
        <taxon>Puccinia</taxon>
    </lineage>
</organism>
<reference evidence="4 5" key="1">
    <citation type="submission" date="2015-08" db="EMBL/GenBank/DDBJ databases">
        <title>Next Generation Sequencing and Analysis of the Genome of Puccinia sorghi L Schw, the Causal Agent of Maize Common Rust.</title>
        <authorList>
            <person name="Rochi L."/>
            <person name="Burguener G."/>
            <person name="Darino M."/>
            <person name="Turjanski A."/>
            <person name="Kreff E."/>
            <person name="Dieguez M.J."/>
            <person name="Sacco F."/>
        </authorList>
    </citation>
    <scope>NUCLEOTIDE SEQUENCE [LARGE SCALE GENOMIC DNA]</scope>
    <source>
        <strain evidence="4 5">RO10H11247</strain>
    </source>
</reference>
<feature type="chain" id="PRO_5005568404" description="Expansin-like EG45 domain-containing protein" evidence="3">
    <location>
        <begin position="41"/>
        <end position="338"/>
    </location>
</feature>
<dbReference type="CDD" id="cd22271">
    <property type="entry name" value="DPBB_EXP_N-like"/>
    <property type="match status" value="1"/>
</dbReference>
<dbReference type="OrthoDB" id="406505at2759"/>
<dbReference type="AlphaFoldDB" id="A0A0L6VJ50"/>